<dbReference type="FunFam" id="3.40.50.300:FF:000948">
    <property type="entry name" value="Thymidine kinase"/>
    <property type="match status" value="1"/>
</dbReference>
<dbReference type="PIRSF" id="PIRSF035805">
    <property type="entry name" value="TK_cell"/>
    <property type="match status" value="1"/>
</dbReference>
<accession>A0A6C0C1L7</accession>
<keyword evidence="4" id="KW-0808">Transferase</keyword>
<protein>
    <recommendedName>
        <fullName evidence="2">thymidine kinase</fullName>
        <ecNumber evidence="2">2.7.1.21</ecNumber>
    </recommendedName>
</protein>
<dbReference type="GO" id="GO:0046872">
    <property type="term" value="F:metal ion binding"/>
    <property type="evidence" value="ECO:0007669"/>
    <property type="project" value="UniProtKB-KW"/>
</dbReference>
<evidence type="ECO:0000256" key="2">
    <source>
        <dbReference type="ARBA" id="ARBA00012118"/>
    </source>
</evidence>
<reference evidence="11" key="1">
    <citation type="journal article" date="2020" name="Nature">
        <title>Giant virus diversity and host interactions through global metagenomics.</title>
        <authorList>
            <person name="Schulz F."/>
            <person name="Roux S."/>
            <person name="Paez-Espino D."/>
            <person name="Jungbluth S."/>
            <person name="Walsh D.A."/>
            <person name="Denef V.J."/>
            <person name="McMahon K.D."/>
            <person name="Konstantinidis K.T."/>
            <person name="Eloe-Fadrosh E.A."/>
            <person name="Kyrpides N.C."/>
            <person name="Woyke T."/>
        </authorList>
    </citation>
    <scope>NUCLEOTIDE SEQUENCE</scope>
    <source>
        <strain evidence="11">GVMAG-M-3300020182-84</strain>
    </source>
</reference>
<proteinExistence type="inferred from homology"/>
<evidence type="ECO:0000256" key="10">
    <source>
        <dbReference type="ARBA" id="ARBA00048254"/>
    </source>
</evidence>
<comment type="catalytic activity">
    <reaction evidence="10">
        <text>thymidine + ATP = dTMP + ADP + H(+)</text>
        <dbReference type="Rhea" id="RHEA:19129"/>
        <dbReference type="ChEBI" id="CHEBI:15378"/>
        <dbReference type="ChEBI" id="CHEBI:17748"/>
        <dbReference type="ChEBI" id="CHEBI:30616"/>
        <dbReference type="ChEBI" id="CHEBI:63528"/>
        <dbReference type="ChEBI" id="CHEBI:456216"/>
        <dbReference type="EC" id="2.7.1.21"/>
    </reaction>
</comment>
<evidence type="ECO:0000256" key="8">
    <source>
        <dbReference type="ARBA" id="ARBA00022833"/>
    </source>
</evidence>
<keyword evidence="6" id="KW-0547">Nucleotide-binding</keyword>
<evidence type="ECO:0000256" key="4">
    <source>
        <dbReference type="ARBA" id="ARBA00022679"/>
    </source>
</evidence>
<evidence type="ECO:0000256" key="7">
    <source>
        <dbReference type="ARBA" id="ARBA00022777"/>
    </source>
</evidence>
<dbReference type="GO" id="GO:0005524">
    <property type="term" value="F:ATP binding"/>
    <property type="evidence" value="ECO:0007669"/>
    <property type="project" value="UniProtKB-KW"/>
</dbReference>
<organism evidence="11">
    <name type="scientific">viral metagenome</name>
    <dbReference type="NCBI Taxonomy" id="1070528"/>
    <lineage>
        <taxon>unclassified sequences</taxon>
        <taxon>metagenomes</taxon>
        <taxon>organismal metagenomes</taxon>
    </lineage>
</organism>
<evidence type="ECO:0000256" key="5">
    <source>
        <dbReference type="ARBA" id="ARBA00022723"/>
    </source>
</evidence>
<dbReference type="GO" id="GO:0046104">
    <property type="term" value="P:thymidine metabolic process"/>
    <property type="evidence" value="ECO:0007669"/>
    <property type="project" value="TreeGrafter"/>
</dbReference>
<evidence type="ECO:0000256" key="3">
    <source>
        <dbReference type="ARBA" id="ARBA00022634"/>
    </source>
</evidence>
<keyword evidence="7" id="KW-0418">Kinase</keyword>
<dbReference type="Gene3D" id="3.30.60.20">
    <property type="match status" value="1"/>
</dbReference>
<dbReference type="PROSITE" id="PS00603">
    <property type="entry name" value="TK_CELLULAR_TYPE"/>
    <property type="match status" value="1"/>
</dbReference>
<dbReference type="AlphaFoldDB" id="A0A6C0C1L7"/>
<evidence type="ECO:0000256" key="1">
    <source>
        <dbReference type="ARBA" id="ARBA00007587"/>
    </source>
</evidence>
<keyword evidence="8" id="KW-0862">Zinc</keyword>
<dbReference type="PANTHER" id="PTHR11441:SF0">
    <property type="entry name" value="THYMIDINE KINASE, CYTOSOLIC"/>
    <property type="match status" value="1"/>
</dbReference>
<keyword evidence="3" id="KW-0237">DNA synthesis</keyword>
<dbReference type="InterPro" id="IPR027417">
    <property type="entry name" value="P-loop_NTPase"/>
</dbReference>
<name>A0A6C0C1L7_9ZZZZ</name>
<evidence type="ECO:0000256" key="6">
    <source>
        <dbReference type="ARBA" id="ARBA00022741"/>
    </source>
</evidence>
<dbReference type="InterPro" id="IPR001267">
    <property type="entry name" value="Thymidine_kinase"/>
</dbReference>
<dbReference type="InterPro" id="IPR020633">
    <property type="entry name" value="Thymidine_kinase_CS"/>
</dbReference>
<sequence length="191" mass="22140">MNKNIHNMNIGYLELIFGPMFSGKTTTLISKYKQHKLLDHQICVINYKEDTRYSETELCTHDGSKIGCIQCYELSELWNNPQHNIHSCNIILINEGQFFNDVYEVVLNMVEKHNKIVYVCGLDSDFKREKFGNMMDLIPYCDNITKIQSLCMKCKDGTKALFSKRITTSESQIVIGHDNYIPVCRNCYLTS</sequence>
<dbReference type="SUPFAM" id="SSF57716">
    <property type="entry name" value="Glucocorticoid receptor-like (DNA-binding domain)"/>
    <property type="match status" value="1"/>
</dbReference>
<dbReference type="GO" id="GO:0071897">
    <property type="term" value="P:DNA biosynthetic process"/>
    <property type="evidence" value="ECO:0007669"/>
    <property type="project" value="UniProtKB-KW"/>
</dbReference>
<keyword evidence="9" id="KW-0067">ATP-binding</keyword>
<comment type="similarity">
    <text evidence="1">Belongs to the thymidine kinase family.</text>
</comment>
<dbReference type="PANTHER" id="PTHR11441">
    <property type="entry name" value="THYMIDINE KINASE"/>
    <property type="match status" value="1"/>
</dbReference>
<dbReference type="EMBL" id="MN739313">
    <property type="protein sequence ID" value="QHS98280.1"/>
    <property type="molecule type" value="Genomic_DNA"/>
</dbReference>
<evidence type="ECO:0000313" key="11">
    <source>
        <dbReference type="EMBL" id="QHS98280.1"/>
    </source>
</evidence>
<evidence type="ECO:0000256" key="9">
    <source>
        <dbReference type="ARBA" id="ARBA00022840"/>
    </source>
</evidence>
<dbReference type="EC" id="2.7.1.21" evidence="2"/>
<dbReference type="Gene3D" id="3.40.50.300">
    <property type="entry name" value="P-loop containing nucleotide triphosphate hydrolases"/>
    <property type="match status" value="1"/>
</dbReference>
<dbReference type="SUPFAM" id="SSF52540">
    <property type="entry name" value="P-loop containing nucleoside triphosphate hydrolases"/>
    <property type="match status" value="1"/>
</dbReference>
<dbReference type="GO" id="GO:0004797">
    <property type="term" value="F:thymidine kinase activity"/>
    <property type="evidence" value="ECO:0007669"/>
    <property type="project" value="UniProtKB-EC"/>
</dbReference>
<dbReference type="Pfam" id="PF00265">
    <property type="entry name" value="TK"/>
    <property type="match status" value="1"/>
</dbReference>
<keyword evidence="5" id="KW-0479">Metal-binding</keyword>